<keyword evidence="2" id="KW-1185">Reference proteome</keyword>
<evidence type="ECO:0000313" key="1">
    <source>
        <dbReference type="EMBL" id="KAK7481651.1"/>
    </source>
</evidence>
<proteinExistence type="predicted"/>
<dbReference type="EMBL" id="JACVVK020000259">
    <property type="protein sequence ID" value="KAK7481651.1"/>
    <property type="molecule type" value="Genomic_DNA"/>
</dbReference>
<dbReference type="AlphaFoldDB" id="A0ABD0K476"/>
<organism evidence="1 2">
    <name type="scientific">Batillaria attramentaria</name>
    <dbReference type="NCBI Taxonomy" id="370345"/>
    <lineage>
        <taxon>Eukaryota</taxon>
        <taxon>Metazoa</taxon>
        <taxon>Spiralia</taxon>
        <taxon>Lophotrochozoa</taxon>
        <taxon>Mollusca</taxon>
        <taxon>Gastropoda</taxon>
        <taxon>Caenogastropoda</taxon>
        <taxon>Sorbeoconcha</taxon>
        <taxon>Cerithioidea</taxon>
        <taxon>Batillariidae</taxon>
        <taxon>Batillaria</taxon>
    </lineage>
</organism>
<reference evidence="1 2" key="1">
    <citation type="journal article" date="2023" name="Sci. Data">
        <title>Genome assembly of the Korean intertidal mud-creeper Batillaria attramentaria.</title>
        <authorList>
            <person name="Patra A.K."/>
            <person name="Ho P.T."/>
            <person name="Jun S."/>
            <person name="Lee S.J."/>
            <person name="Kim Y."/>
            <person name="Won Y.J."/>
        </authorList>
    </citation>
    <scope>NUCLEOTIDE SEQUENCE [LARGE SCALE GENOMIC DNA]</scope>
    <source>
        <tissue evidence="1">Foot muscle</tissue>
    </source>
</reference>
<accession>A0ABD0K476</accession>
<comment type="caution">
    <text evidence="1">The sequence shown here is derived from an EMBL/GenBank/DDBJ whole genome shotgun (WGS) entry which is preliminary data.</text>
</comment>
<dbReference type="Proteomes" id="UP001519460">
    <property type="component" value="Unassembled WGS sequence"/>
</dbReference>
<evidence type="ECO:0000313" key="2">
    <source>
        <dbReference type="Proteomes" id="UP001519460"/>
    </source>
</evidence>
<protein>
    <submittedName>
        <fullName evidence="1">Uncharacterized protein</fullName>
    </submittedName>
</protein>
<sequence>MATGRVKLGAAPCRLPDAKTRHASDLTHPDQILPCTRVGLPAGCAPEPRSRSPPKAACTANYTVECHFAKIIVKYKRDASELARVNKQKKERKKRRRSN</sequence>
<gene>
    <name evidence="1" type="ORF">BaRGS_00027167</name>
</gene>
<name>A0ABD0K476_9CAEN</name>